<evidence type="ECO:0000313" key="2">
    <source>
        <dbReference type="EMBL" id="KAG5612369.1"/>
    </source>
</evidence>
<evidence type="ECO:0000313" key="3">
    <source>
        <dbReference type="Proteomes" id="UP000824120"/>
    </source>
</evidence>
<evidence type="ECO:0000256" key="1">
    <source>
        <dbReference type="SAM" id="MobiDB-lite"/>
    </source>
</evidence>
<accession>A0A9J5ZHF3</accession>
<reference evidence="2 3" key="1">
    <citation type="submission" date="2020-09" db="EMBL/GenBank/DDBJ databases">
        <title>De no assembly of potato wild relative species, Solanum commersonii.</title>
        <authorList>
            <person name="Cho K."/>
        </authorList>
    </citation>
    <scope>NUCLEOTIDE SEQUENCE [LARGE SCALE GENOMIC DNA]</scope>
    <source>
        <strain evidence="2">LZ3.2</strain>
        <tissue evidence="2">Leaf</tissue>
    </source>
</reference>
<dbReference type="Proteomes" id="UP000824120">
    <property type="component" value="Chromosome 4"/>
</dbReference>
<sequence length="57" mass="6352">MPKYMGNKYVDEVEMVPKVKSVAGSKRSRKGEASGSSSGQEPVQKFGKKVVERYGWE</sequence>
<feature type="region of interest" description="Disordered" evidence="1">
    <location>
        <begin position="20"/>
        <end position="46"/>
    </location>
</feature>
<gene>
    <name evidence="2" type="ORF">H5410_023650</name>
</gene>
<organism evidence="2 3">
    <name type="scientific">Solanum commersonii</name>
    <name type="common">Commerson's wild potato</name>
    <name type="synonym">Commerson's nightshade</name>
    <dbReference type="NCBI Taxonomy" id="4109"/>
    <lineage>
        <taxon>Eukaryota</taxon>
        <taxon>Viridiplantae</taxon>
        <taxon>Streptophyta</taxon>
        <taxon>Embryophyta</taxon>
        <taxon>Tracheophyta</taxon>
        <taxon>Spermatophyta</taxon>
        <taxon>Magnoliopsida</taxon>
        <taxon>eudicotyledons</taxon>
        <taxon>Gunneridae</taxon>
        <taxon>Pentapetalae</taxon>
        <taxon>asterids</taxon>
        <taxon>lamiids</taxon>
        <taxon>Solanales</taxon>
        <taxon>Solanaceae</taxon>
        <taxon>Solanoideae</taxon>
        <taxon>Solaneae</taxon>
        <taxon>Solanum</taxon>
    </lineage>
</organism>
<name>A0A9J5ZHF3_SOLCO</name>
<protein>
    <submittedName>
        <fullName evidence="2">Uncharacterized protein</fullName>
    </submittedName>
</protein>
<keyword evidence="3" id="KW-1185">Reference proteome</keyword>
<proteinExistence type="predicted"/>
<comment type="caution">
    <text evidence="2">The sequence shown here is derived from an EMBL/GenBank/DDBJ whole genome shotgun (WGS) entry which is preliminary data.</text>
</comment>
<dbReference type="AlphaFoldDB" id="A0A9J5ZHF3"/>
<dbReference type="EMBL" id="JACXVP010000004">
    <property type="protein sequence ID" value="KAG5612369.1"/>
    <property type="molecule type" value="Genomic_DNA"/>
</dbReference>